<dbReference type="AlphaFoldDB" id="I1XMG6"/>
<evidence type="ECO:0000313" key="4">
    <source>
        <dbReference type="Proteomes" id="UP000009144"/>
    </source>
</evidence>
<accession>I1XMG6</accession>
<keyword evidence="4" id="KW-1185">Reference proteome</keyword>
<proteinExistence type="predicted"/>
<dbReference type="HOGENOM" id="CLU_2273560_0_0_6"/>
<keyword evidence="2" id="KW-1133">Transmembrane helix</keyword>
<feature type="compositionally biased region" description="Basic and acidic residues" evidence="1">
    <location>
        <begin position="90"/>
        <end position="107"/>
    </location>
</feature>
<gene>
    <name evidence="3" type="ordered locus">Q7A_2803</name>
</gene>
<feature type="transmembrane region" description="Helical" evidence="2">
    <location>
        <begin position="30"/>
        <end position="63"/>
    </location>
</feature>
<dbReference type="PATRIC" id="fig|754476.3.peg.2750"/>
<protein>
    <submittedName>
        <fullName evidence="3">Uncharacterized protein</fullName>
    </submittedName>
</protein>
<sequence>MFRSNAFRQQAQNWQQQFRQVQSAGFLQRIFAWILLGLVMMLSLALLVVVVLLSWILIPLMLYRAQKQMRKAQQADNQHQQFSQRSSRQSRHETHIIEGEIISRKED</sequence>
<evidence type="ECO:0000313" key="3">
    <source>
        <dbReference type="EMBL" id="AFI85585.1"/>
    </source>
</evidence>
<feature type="region of interest" description="Disordered" evidence="1">
    <location>
        <begin position="74"/>
        <end position="107"/>
    </location>
</feature>
<evidence type="ECO:0000256" key="2">
    <source>
        <dbReference type="SAM" id="Phobius"/>
    </source>
</evidence>
<organism evidence="3 4">
    <name type="scientific">Methylophaga nitratireducenticrescens</name>
    <dbReference type="NCBI Taxonomy" id="754476"/>
    <lineage>
        <taxon>Bacteria</taxon>
        <taxon>Pseudomonadati</taxon>
        <taxon>Pseudomonadota</taxon>
        <taxon>Gammaproteobacteria</taxon>
        <taxon>Thiotrichales</taxon>
        <taxon>Piscirickettsiaceae</taxon>
        <taxon>Methylophaga</taxon>
    </lineage>
</organism>
<keyword evidence="2" id="KW-0812">Transmembrane</keyword>
<dbReference type="eggNOG" id="ENOG5033852">
    <property type="taxonomic scope" value="Bacteria"/>
</dbReference>
<reference evidence="3 4" key="2">
    <citation type="journal article" date="2013" name="Int. J. Syst. Evol. Microbiol.">
        <title>Methylophaga nitratireducenticrescens sp. nov. and Methylophaga frappieri sp. nov., isolated from the biofilm of the methanol-fed denitrification system treating the seawater at the Montreal Biodome.</title>
        <authorList>
            <person name="Villeneuve C."/>
            <person name="Martineau C."/>
            <person name="Mauffrey F."/>
            <person name="Villemur R."/>
        </authorList>
    </citation>
    <scope>NUCLEOTIDE SEQUENCE [LARGE SCALE GENOMIC DNA]</scope>
    <source>
        <strain evidence="3 4">JAM1</strain>
    </source>
</reference>
<feature type="compositionally biased region" description="Low complexity" evidence="1">
    <location>
        <begin position="74"/>
        <end position="87"/>
    </location>
</feature>
<dbReference type="EMBL" id="CP003390">
    <property type="protein sequence ID" value="AFI85585.1"/>
    <property type="molecule type" value="Genomic_DNA"/>
</dbReference>
<keyword evidence="2" id="KW-0472">Membrane</keyword>
<dbReference type="KEGG" id="mej:Q7A_2803"/>
<reference evidence="3 4" key="1">
    <citation type="journal article" date="2012" name="J. Bacteriol.">
        <title>Complete genome sequences of Methylophaga sp. strain JAM1 and Methylophaga sp. strain JAM7.</title>
        <authorList>
            <person name="Villeneuve C."/>
            <person name="Martineau C."/>
            <person name="Mauffrey F."/>
            <person name="Villemur R."/>
        </authorList>
    </citation>
    <scope>NUCLEOTIDE SEQUENCE [LARGE SCALE GENOMIC DNA]</scope>
    <source>
        <strain evidence="3 4">JAM1</strain>
    </source>
</reference>
<evidence type="ECO:0000256" key="1">
    <source>
        <dbReference type="SAM" id="MobiDB-lite"/>
    </source>
</evidence>
<dbReference type="RefSeq" id="WP_014707946.1">
    <property type="nucleotide sequence ID" value="NC_017857.3"/>
</dbReference>
<name>I1XMG6_METNJ</name>
<dbReference type="Proteomes" id="UP000009144">
    <property type="component" value="Chromosome"/>
</dbReference>